<keyword evidence="13" id="KW-0472">Membrane</keyword>
<evidence type="ECO:0000259" key="15">
    <source>
        <dbReference type="SMART" id="SM00235"/>
    </source>
</evidence>
<keyword evidence="12" id="KW-0843">Virulence</keyword>
<feature type="compositionally biased region" description="Acidic residues" evidence="14">
    <location>
        <begin position="2060"/>
        <end position="2071"/>
    </location>
</feature>
<comment type="caution">
    <text evidence="16">The sequence shown here is derived from an EMBL/GenBank/DDBJ whole genome shotgun (WGS) entry which is preliminary data.</text>
</comment>
<dbReference type="Pfam" id="PF00413">
    <property type="entry name" value="Peptidase_M10"/>
    <property type="match status" value="1"/>
</dbReference>
<keyword evidence="7" id="KW-0479">Metal-binding</keyword>
<dbReference type="Pfam" id="PF00353">
    <property type="entry name" value="HemolysinCabind"/>
    <property type="match status" value="39"/>
</dbReference>
<gene>
    <name evidence="16" type="ORF">GCM10007935_07810</name>
</gene>
<feature type="compositionally biased region" description="Gly residues" evidence="14">
    <location>
        <begin position="1950"/>
        <end position="1962"/>
    </location>
</feature>
<dbReference type="InterPro" id="IPR003995">
    <property type="entry name" value="RTX_toxin_determinant-A"/>
</dbReference>
<evidence type="ECO:0000256" key="7">
    <source>
        <dbReference type="ARBA" id="ARBA00022723"/>
    </source>
</evidence>
<feature type="region of interest" description="Disordered" evidence="14">
    <location>
        <begin position="1922"/>
        <end position="2189"/>
    </location>
</feature>
<dbReference type="InterPro" id="IPR050557">
    <property type="entry name" value="RTX_toxin/Mannuronan_C5-epim"/>
</dbReference>
<dbReference type="Gene3D" id="2.60.40.10">
    <property type="entry name" value="Immunoglobulins"/>
    <property type="match status" value="3"/>
</dbReference>
<comment type="subcellular location">
    <subcellularLocation>
        <location evidence="1">Membrane</location>
    </subcellularLocation>
    <subcellularLocation>
        <location evidence="2">Secreted</location>
    </subcellularLocation>
</comment>
<evidence type="ECO:0000256" key="12">
    <source>
        <dbReference type="ARBA" id="ARBA00023026"/>
    </source>
</evidence>
<evidence type="ECO:0000256" key="2">
    <source>
        <dbReference type="ARBA" id="ARBA00004613"/>
    </source>
</evidence>
<dbReference type="EMBL" id="BSPB01000004">
    <property type="protein sequence ID" value="GLS13352.1"/>
    <property type="molecule type" value="Genomic_DNA"/>
</dbReference>
<evidence type="ECO:0000256" key="14">
    <source>
        <dbReference type="SAM" id="MobiDB-lite"/>
    </source>
</evidence>
<evidence type="ECO:0000256" key="9">
    <source>
        <dbReference type="ARBA" id="ARBA00022737"/>
    </source>
</evidence>
<keyword evidence="4" id="KW-0964">Secreted</keyword>
<keyword evidence="8" id="KW-0732">Signal</keyword>
<evidence type="ECO:0000256" key="3">
    <source>
        <dbReference type="ARBA" id="ARBA00009490"/>
    </source>
</evidence>
<sequence length="5040" mass="522368">MSSIQAAYVNALLADAAYKDFVDDSGAPLTASAVLVNLTARLTAAQAQYLLANFDILTQTLSPSEGFDAVVWRGKAGTEYAGQVYVSMRGTQGGQDIADDISLASRGVPYNQIRDMVNWWLRNTAAEGEEAIQINVLEAPGVPGAYTFVLGTPVAGTGVLADVDAITAVNGHSLGGYLSTAFTRLFGAAWDVQSVNTFNSAGFNSLASLNTEIEFSNIANLIGASLGLGGWDAVGDIQTNYFAENGISVTTNSWADFHFLTPGFHQYGERVGLNQEDLLGGNPIANHSMFKQTDLLALGAVLERLDSSMDVERLNALIQIGSNQMEGSYEAVLDGLRRQLLGADDFVATPISDGENDSYRAAYQGNIHDLLERLSAGSSDPQSLSAFAGNLTLTAAAEGDNLESQAKTDFGTFLALQFLSPVVISTTDAGALVALKAVHASLAVDWQTDMNARLYGDTGYEFAFSEQWYADRALLLATLLKVNEKDLSAPAWLTDAGAPADRDLVFHYTPAGETVPSGQSTADIVGLSRDSASRADQEIFFGTDKAETLSGTNNTVFGDRLYGGRGNDSLKGLAGDDHLEGQSGDDLLEGGEGHDTLLGGAGDDVLRGDAGNDLLIGGAGHDVLGGGEGNDQLYGGSGNDYLYGAEGNDFFSGGTGSDTLEGGEGSDYLFDQSSAAETAVLRGEAGSDLLDARLVSGAATLDGGTGSDWIRAGSGINSIFGGAGADLIEGGSAKDVVLGGAGADHIITGEGDDDISGGTGADYLQGGQGADTYRLEASNGTDLINDQQGANVLVFSERAQGANWSASYNPAKGAWVTADGYVIRRYTLGTTTTLAIHKDGDSQNTVYLKDWSAGQYGISLSGEEAQPQAPQSAPQPVTSRADNNHVDHVVGNDAVAGEQGNDILQGTDAASVLSGGIGNDILDGRGGADWLEGGQGSDIILSGSGQDTAYGGGDDDLMRAGYSFDMTFGQIVGTGEPALFWRAGENFTANLKAGGNTASVFTYRYKKPDGSIEVVAIPHPELALFDISIAKEWDETTQSYVYWWDADNANVRIEPSLTLTLTLGDPLDVVQGKISEHAPDEVGQAKTYELLLGGSPDVLAAGTGAQGVRFWGGDGNDILYGANDHDKLYGEADDDILIGYGGDDELHGGDGKDTLWGGAGRDFLDGGSEDDKLIGGHGADVLYGGDGDDTLVGDATYLYGTDWYPSGDDQNLHGGDYLHGGAGNDRLWGDFGDDYLFGGADNDKLYGGAGDDHLWGEGGQDTLGGGDGDDYLDGGEQADYLDGGAGSDVLLGGGGSDTLHGGADDDILSAGEGADILIGGAGSDKLSGGAGDDYLYGDGDETGDGADMLEGGQGQDHLAGGGGADLYVFSLGDGQDIIVDDGSDGSRNLVVFRFSPAEVTEVVRNGVDLHIRYGAGDSVTALGFYGRSNPSQGSGVDRAGSGDAQYMVAEVHFDDGTVWTADDLLAMAPPPEPVDSGEDPFAHLADLYFVDALLDRDEVRSAGKHTLSYSFATSFDSGLTGAYLFNDTQKAAVREALARYSAVADIAFVEVAHGVDADLSFYLDDLRSNNMGGFSGYASAKSGEIHLNSSLYAQLFEQEAGGWAARASLAVGESGFETLLHEIGHALGLKHPFEQPYLPVGEENNTNTVMSYTRPNGPATDLMPFDVAALQYLYGVAQGLGAGDSTYTLADRFISDAGGADTLDLSAETEAVTVDLAPGSWIHRGDKAESILADGQAFIGFGTEIENLVGGSGSDTLAGNALANRIGGGAGDDTLRGGAGDDTLAGGDGADTYVFTVGDGNDTIEETGSDTRLVIHGVAPASVYYAQGALYAGESGGRIVIAREQIAELLVDGQSHTGADLERLLNVVVSDSGDLTLAEGQDQGRLLGDGDWGITGTSAGDHLTGNTGGNVLQGLGGDDTLLGGAGDDQLHGDEGQDVLLGGDGNDTLQGGEGGDSLDGGAGDDSLDGGTGADVLDGGIGNDALLGGEGDDHLDGGEGQDLLLGGDGNDTLLGGEGDDSLSGEAGDDSLDGGTGADVLDGGAGNDVLLGGDGNDTLLGGEGDDSLSGEAGDDSLHGGAGADVLDGGAGNDALLGGDGSDTLLGGEGDDSLSGEAGDDSLDGGTGADVLDGGAGNDVLLGGEGDDHLDGGEGQDLLLGGDGNDTLLGGEGDDSLSGGAGDDSLHGGAGADVIDGGAGNDALLGGDGNDTLLGGEGDDSLSGEAGDDSLDGGTGADVLDGGAGNDVLLGGDGNDTLLGGDGADALFGGDGDDWLEGGQGVNTLTGGRGSDTLVGGDAATIYAFASGDGRDHVFDALTNEVELLVQGVTADEVRFARTDAGLVVRYGADFADEVLIENIWQEDRLVQNIVIELDSGERKVFDTAEMLSDLSLRGGEGDDLLVGTALNDTILGGAGNDSLSGEAGDDHLDGGLGDDVLDGGSGNDVLLGGAGRDLLDGGVGDDTLLASDGDDSLQGGDGNDSLNGEAGNDRLDGGSGDDVLDGGGGDDTLFGGGGNDRLDGGEGQDVLLGEAGDDTLQGGEGDDTLRGGEGRDVLSGGGGQNTYVYTVGDGEDVLVDGFEAEINLILHGVTWDGVAFAQDGTDIVLRFEEASGDEITVRDIWRDHQLRQAIRISLDDGEVYVLDSAALLDALAIKGTEGDDHLSGTTGNDTLLGLGGNDYLFGKAGDDFLDGGLGADTMEGGDGGDRYLVDDPGDVVLERKPEYLRHEAQIFSWNLHLEPLELAVVQSHPDYLYYKNLIDARGGYENIAFDGDGKVTLVVFNINEHLDGYDENPDVVDSSIDYRLPQGVEHLNLLGDGDVSGIGNEYRNQMIGNAGNNLIVGDPFDGSERRYGNISTQHGIEFGLAVRNAASELLRDKFRRVEYEQRLTYDDVVQGDGVFVENLPGDYLDGREGDDRIFGGLANDTLIGGEGNDVLSSGGGSDWLYGGTGDDVYVIHNYGYLTEGGANYFIGYLDPGEVTVVEADNEGFDTVYTNQNYTLGAGVESLVLYEDLLDLPGEYVDPTLLEAWPRSKIDFPGRGTIGHGNELNNIIAGSNMASELYGHEGDDTLYGGSRNDTLDGGSGADFMEGGYGSDHYFVDDEGDVVFEGHDDYSEDIVTTTLMFYELPEWVENLYLVGDGEAEGWGNWGNNLIVGNGYENILFGLDGDDTLDGGAGDDYMNGGWGNDTYIVSQEGDVVDEFGADGHDHVLSHIEAYTLTEGVEDLTLLGEVALRGTGNDLDNRIEGNAQGNLLIGLEGADTLIGAEGVDTLIGGSGDDVYEVRAVGPSPEDLVVEAANEGVDTIILTPGAVSSPSSVSHVKPVSVTIEVPDHVENMDASALEADLLVTGNAENNQIMGGAGRDVIWGMDGDDYIAGDIYESSAQLSFVDGGSVAAALGAIIQATGFEPSAELSGWAFFKNSMQLLSELPSDADPADFVEISVRHLDGLGGYSQEFWFVPIDRWGWNYAQAEKYVHWSPYGVDLMVDQAGRMVLDLEEANPDSFQASLRQWVYRPESVLAALQVTHDVTYAQASLPPDGYVRVTAPFIPEWDIMFSQMPGLDWRFDSLSMDIQQAFLAASEVAYADTLYGGNGDDHIDGGIGNDLIDGGEGDDYIFGGHAGFVNVVSNSEFQPPDENQEGEYVSISNYDAPDEDDTIDGGAGNDYVDGGAGNDLIYGGEGNDFLYGGDDESASLGGLVPEPPVEARMVADLVLVGVPFNHRIKHLTNDDVIHGGIGDDTIDGGSGDDYLYGGEGNDVIFGGADGWLNHSNNDYLDGGAGLDWLEGGTGDDVYIVDGTWEVLPSGVSGTALVLCDAVDRFGVDAGPKYLWETDTVVEYEDEGYDTVWTSASIFVENVEEVRVLDSVSNPNIDVVTGKGAQLLVGNAGNNVLDGGEGADTMIGGAGDDSYWVDDAGDVVIENADGGFDVIRTSLDVYKLAEHLEGLVLEGTAKVGLGNGVNNYLVGNDQNNALYGLDGDDTLAGWRGSDTLYGGAGNDTYLFARGDGLDVIVDTDGQGTIRFSGDITSSDLHLALVDGDLVIDIRSSGQWLGDRIIIAGWTGSDERVATLAFCDEPPIDIGSETGRISGYVYLDDNDDALRQTGEPGLAGVVITLQGVDDLGRSVNTTTVTGVDGAYVFEDLRAGTYSVIQTQPEGYLDGQESVGSSGGVAGNDVISGISLVAAQHSQENNFGERLDAQSVIGDRVFLDCNNNGVQDEGERGVDGVTVHLLSEDGRVLDTQTTDAQGQYRFTGLEAGSYAVQVVAPQGYGFAKQDQGSDDLRDSDVNAATGETAIIAVDGRQEALGWDAGLVASPVGITYDFSGCSATDGTDGNSRVYVDAVTGVSVSATAWSRDKSNGKWAKAFLGAYSGGHGVTDSAEGKGSGVTHTIDNSGRDNFVVYQFSQDVTVDKALLGYVYNDSDMSIWIGSSAVPLGQMSNSVLASLGFTEINLGGSSARWADFNQGNVSGNVLVVSARNGESNDYFKLEKLAVWVTPAACEPEPVPLSSLGSRVWCDTNGNGIQDEGEPGVAGVAVKLLDAQGQLVASTTTDAQGAYLFEGLSAGSYQIQVTAPVAYGGLTRMDQGGDERLDSDVDASTGRSATIVVGIGEHVTGWDAGLKPPMSTVDLCFSGNSSTDGSDGNSRTLTAGGVTVTATAWSRDKSRGTWTKAYAGSYSGGLGVTDSSEGRGSGVSHTLDNSGRDNFLVYQFSEAVVVDKAYLGYVYNDSDVTIWIGNHAGPITSMSNATLASLGFTEVNLGGSSARWADVNASGLAGNVLVIAAREGESNDYVKVEQLRIQVASRSVTPIVIDLNGDGIQTTGRESSAGTFDLLGSGDAVRSGWISAEDGFLALDANGNGRIDDISELFGGITRGDGFVSLAALDSNGDGLVDALDERFGELLVWQDANGDHQSQETELHGLQSLGIESLETGYRSTATLDAFGNLLGETGTARMRDGTLVQMSDVYFAVDGSDLLNQGIELPTLEQLLAQPAAGEVQPDMPVSLVEIQSQVDGLIQAMASESFQTAGESTLPVHLTGTTVPMLAESLV</sequence>
<dbReference type="InterPro" id="IPR034033">
    <property type="entry name" value="Serralysin-like"/>
</dbReference>
<keyword evidence="11" id="KW-0862">Zinc</keyword>
<evidence type="ECO:0000313" key="17">
    <source>
        <dbReference type="Proteomes" id="UP001156903"/>
    </source>
</evidence>
<dbReference type="Pfam" id="PF17210">
    <property type="entry name" value="SdrD_B"/>
    <property type="match status" value="3"/>
</dbReference>
<feature type="compositionally biased region" description="Low complexity" evidence="14">
    <location>
        <begin position="1999"/>
        <end position="2012"/>
    </location>
</feature>
<dbReference type="PRINTS" id="PR00313">
    <property type="entry name" value="CABNDNGRPT"/>
</dbReference>
<evidence type="ECO:0000256" key="13">
    <source>
        <dbReference type="ARBA" id="ARBA00023136"/>
    </source>
</evidence>
<dbReference type="PANTHER" id="PTHR38340">
    <property type="entry name" value="S-LAYER PROTEIN"/>
    <property type="match status" value="1"/>
</dbReference>
<name>A0ABQ6BZD9_9BURK</name>
<feature type="domain" description="Peptidase metallopeptidase" evidence="15">
    <location>
        <begin position="1493"/>
        <end position="1676"/>
    </location>
</feature>
<dbReference type="InterPro" id="IPR013783">
    <property type="entry name" value="Ig-like_fold"/>
</dbReference>
<accession>A0ABQ6BZD9</accession>
<dbReference type="SUPFAM" id="SSF55486">
    <property type="entry name" value="Metalloproteases ('zincins'), catalytic domain"/>
    <property type="match status" value="1"/>
</dbReference>
<organism evidence="16 17">
    <name type="scientific">Hydrogenophaga electricum</name>
    <dbReference type="NCBI Taxonomy" id="1230953"/>
    <lineage>
        <taxon>Bacteria</taxon>
        <taxon>Pseudomonadati</taxon>
        <taxon>Pseudomonadota</taxon>
        <taxon>Betaproteobacteria</taxon>
        <taxon>Burkholderiales</taxon>
        <taxon>Comamonadaceae</taxon>
        <taxon>Hydrogenophaga</taxon>
    </lineage>
</organism>
<feature type="compositionally biased region" description="Low complexity" evidence="14">
    <location>
        <begin position="2080"/>
        <end position="2102"/>
    </location>
</feature>
<keyword evidence="17" id="KW-1185">Reference proteome</keyword>
<feature type="compositionally biased region" description="Gly residues" evidence="14">
    <location>
        <begin position="2490"/>
        <end position="2512"/>
    </location>
</feature>
<evidence type="ECO:0000256" key="6">
    <source>
        <dbReference type="ARBA" id="ARBA00022670"/>
    </source>
</evidence>
<dbReference type="InterPro" id="IPR024079">
    <property type="entry name" value="MetalloPept_cat_dom_sf"/>
</dbReference>
<comment type="similarity">
    <text evidence="3">Belongs to the peptidase M10B family.</text>
</comment>
<dbReference type="InterPro" id="IPR033764">
    <property type="entry name" value="Sdr_B"/>
</dbReference>
<feature type="compositionally biased region" description="Basic and acidic residues" evidence="14">
    <location>
        <begin position="2540"/>
        <end position="2549"/>
    </location>
</feature>
<dbReference type="InterPro" id="IPR018511">
    <property type="entry name" value="Hemolysin-typ_Ca-bd_CS"/>
</dbReference>
<evidence type="ECO:0000256" key="10">
    <source>
        <dbReference type="ARBA" id="ARBA00022801"/>
    </source>
</evidence>
<feature type="compositionally biased region" description="Acidic residues" evidence="14">
    <location>
        <begin position="2213"/>
        <end position="2227"/>
    </location>
</feature>
<feature type="region of interest" description="Disordered" evidence="14">
    <location>
        <begin position="1332"/>
        <end position="1354"/>
    </location>
</feature>
<evidence type="ECO:0000256" key="8">
    <source>
        <dbReference type="ARBA" id="ARBA00022729"/>
    </source>
</evidence>
<evidence type="ECO:0000256" key="4">
    <source>
        <dbReference type="ARBA" id="ARBA00022525"/>
    </source>
</evidence>
<feature type="region of interest" description="Disordered" evidence="14">
    <location>
        <begin position="573"/>
        <end position="601"/>
    </location>
</feature>
<dbReference type="InterPro" id="IPR011049">
    <property type="entry name" value="Serralysin-like_metalloprot_C"/>
</dbReference>
<keyword evidence="6" id="KW-0645">Protease</keyword>
<feature type="compositionally biased region" description="Low complexity" evidence="14">
    <location>
        <begin position="2152"/>
        <end position="2165"/>
    </location>
</feature>
<protein>
    <recommendedName>
        <fullName evidence="15">Peptidase metallopeptidase domain-containing protein</fullName>
    </recommendedName>
</protein>
<evidence type="ECO:0000256" key="11">
    <source>
        <dbReference type="ARBA" id="ARBA00022833"/>
    </source>
</evidence>
<dbReference type="Gene3D" id="3.40.390.10">
    <property type="entry name" value="Collagenase (Catalytic Domain)"/>
    <property type="match status" value="1"/>
</dbReference>
<feature type="region of interest" description="Disordered" evidence="14">
    <location>
        <begin position="2459"/>
        <end position="2552"/>
    </location>
</feature>
<feature type="compositionally biased region" description="Acidic residues" evidence="14">
    <location>
        <begin position="2105"/>
        <end position="2119"/>
    </location>
</feature>
<keyword evidence="10" id="KW-0378">Hydrolase</keyword>
<dbReference type="PANTHER" id="PTHR38340:SF1">
    <property type="entry name" value="S-LAYER PROTEIN"/>
    <property type="match status" value="1"/>
</dbReference>
<dbReference type="RefSeq" id="WP_284306779.1">
    <property type="nucleotide sequence ID" value="NZ_BSPB01000004.1"/>
</dbReference>
<dbReference type="InterPro" id="IPR001818">
    <property type="entry name" value="Pept_M10_metallopeptidase"/>
</dbReference>
<feature type="compositionally biased region" description="Low complexity" evidence="14">
    <location>
        <begin position="2035"/>
        <end position="2057"/>
    </location>
</feature>
<dbReference type="SUPFAM" id="SSF51120">
    <property type="entry name" value="beta-Roll"/>
    <property type="match status" value="20"/>
</dbReference>
<evidence type="ECO:0000256" key="5">
    <source>
        <dbReference type="ARBA" id="ARBA00022656"/>
    </source>
</evidence>
<feature type="region of interest" description="Disordered" evidence="14">
    <location>
        <begin position="1257"/>
        <end position="1278"/>
    </location>
</feature>
<dbReference type="SUPFAM" id="SSF117074">
    <property type="entry name" value="Hypothetical protein PA1324"/>
    <property type="match status" value="3"/>
</dbReference>
<dbReference type="PRINTS" id="PR01488">
    <property type="entry name" value="RTXTOXINA"/>
</dbReference>
<dbReference type="CDD" id="cd04277">
    <property type="entry name" value="ZnMc_serralysin_like"/>
    <property type="match status" value="1"/>
</dbReference>
<dbReference type="InterPro" id="IPR006026">
    <property type="entry name" value="Peptidase_Metallo"/>
</dbReference>
<dbReference type="SMART" id="SM00235">
    <property type="entry name" value="ZnMc"/>
    <property type="match status" value="1"/>
</dbReference>
<dbReference type="PROSITE" id="PS00330">
    <property type="entry name" value="HEMOLYSIN_CALCIUM"/>
    <property type="match status" value="41"/>
</dbReference>
<dbReference type="Proteomes" id="UP001156903">
    <property type="component" value="Unassembled WGS sequence"/>
</dbReference>
<dbReference type="InterPro" id="IPR001343">
    <property type="entry name" value="Hemolysn_Ca-bd"/>
</dbReference>
<evidence type="ECO:0000313" key="16">
    <source>
        <dbReference type="EMBL" id="GLS13352.1"/>
    </source>
</evidence>
<feature type="compositionally biased region" description="Gly residues" evidence="14">
    <location>
        <begin position="1257"/>
        <end position="1266"/>
    </location>
</feature>
<keyword evidence="5" id="KW-0800">Toxin</keyword>
<dbReference type="Gene3D" id="2.150.10.10">
    <property type="entry name" value="Serralysin-like metalloprotease, C-terminal"/>
    <property type="match status" value="26"/>
</dbReference>
<keyword evidence="9" id="KW-0677">Repeat</keyword>
<evidence type="ECO:0000256" key="1">
    <source>
        <dbReference type="ARBA" id="ARBA00004370"/>
    </source>
</evidence>
<feature type="compositionally biased region" description="Acidic residues" evidence="14">
    <location>
        <begin position="2015"/>
        <end position="2029"/>
    </location>
</feature>
<proteinExistence type="inferred from homology"/>
<reference evidence="17" key="1">
    <citation type="journal article" date="2019" name="Int. J. Syst. Evol. Microbiol.">
        <title>The Global Catalogue of Microorganisms (GCM) 10K type strain sequencing project: providing services to taxonomists for standard genome sequencing and annotation.</title>
        <authorList>
            <consortium name="The Broad Institute Genomics Platform"/>
            <consortium name="The Broad Institute Genome Sequencing Center for Infectious Disease"/>
            <person name="Wu L."/>
            <person name="Ma J."/>
        </authorList>
    </citation>
    <scope>NUCLEOTIDE SEQUENCE [LARGE SCALE GENOMIC DNA]</scope>
    <source>
        <strain evidence="17">NBRC 109341</strain>
    </source>
</reference>
<feature type="region of interest" description="Disordered" evidence="14">
    <location>
        <begin position="2204"/>
        <end position="2234"/>
    </location>
</feature>